<gene>
    <name evidence="6" type="ORF">FAEPRAM212_02430</name>
</gene>
<evidence type="ECO:0000256" key="1">
    <source>
        <dbReference type="ARBA" id="ARBA00023015"/>
    </source>
</evidence>
<feature type="domain" description="HTH tetR-type" evidence="5">
    <location>
        <begin position="11"/>
        <end position="71"/>
    </location>
</feature>
<evidence type="ECO:0000313" key="7">
    <source>
        <dbReference type="Proteomes" id="UP000005945"/>
    </source>
</evidence>
<dbReference type="SUPFAM" id="SSF46689">
    <property type="entry name" value="Homeodomain-like"/>
    <property type="match status" value="1"/>
</dbReference>
<accession>A8SE46</accession>
<sequence>MLEGECMNPMATSKADILKTSRELIQQNGWAAVNIRAVAAACGVSVGCIYNYFGSKTELVSAAVESIWNDIFHHPEDEAVFQDTLSCIRWMYRQMEYGCQQYPGFFTHHALGFVRQDTANGKQQMRQTWQHILDALCNVLRHDAKIRPGAFTEQFTPEQFAGILFSLMLSAVVQQNFDPSAVLEIVRRTIY</sequence>
<dbReference type="HOGENOM" id="CLU_104512_0_0_9"/>
<protein>
    <submittedName>
        <fullName evidence="6">Transcriptional regulator, TetR family</fullName>
    </submittedName>
</protein>
<dbReference type="Gene3D" id="1.10.357.10">
    <property type="entry name" value="Tetracycline Repressor, domain 2"/>
    <property type="match status" value="1"/>
</dbReference>
<dbReference type="Proteomes" id="UP000005945">
    <property type="component" value="Unassembled WGS sequence"/>
</dbReference>
<dbReference type="PANTHER" id="PTHR30055">
    <property type="entry name" value="HTH-TYPE TRANSCRIPTIONAL REGULATOR RUTR"/>
    <property type="match status" value="1"/>
</dbReference>
<reference evidence="6 7" key="1">
    <citation type="submission" date="2007-09" db="EMBL/GenBank/DDBJ databases">
        <title>Draft genome sequence of Faecalibacterium prausnitzii M21/2.</title>
        <authorList>
            <person name="Sudarsanam P."/>
            <person name="Ley R."/>
            <person name="Guruge J."/>
            <person name="Turnbaugh P.J."/>
            <person name="Mahowald M."/>
            <person name="Liep D."/>
            <person name="Gordon J."/>
        </authorList>
    </citation>
    <scope>NUCLEOTIDE SEQUENCE [LARGE SCALE GENOMIC DNA]</scope>
    <source>
        <strain evidence="6 7">M21/2</strain>
    </source>
</reference>
<evidence type="ECO:0000256" key="3">
    <source>
        <dbReference type="ARBA" id="ARBA00023163"/>
    </source>
</evidence>
<proteinExistence type="predicted"/>
<organism evidence="6 7">
    <name type="scientific">Faecalibacterium prausnitzii M21/2</name>
    <dbReference type="NCBI Taxonomy" id="411485"/>
    <lineage>
        <taxon>Bacteria</taxon>
        <taxon>Bacillati</taxon>
        <taxon>Bacillota</taxon>
        <taxon>Clostridia</taxon>
        <taxon>Eubacteriales</taxon>
        <taxon>Oscillospiraceae</taxon>
        <taxon>Faecalibacterium</taxon>
    </lineage>
</organism>
<evidence type="ECO:0000256" key="4">
    <source>
        <dbReference type="PROSITE-ProRule" id="PRU00335"/>
    </source>
</evidence>
<keyword evidence="2 4" id="KW-0238">DNA-binding</keyword>
<dbReference type="Pfam" id="PF00440">
    <property type="entry name" value="TetR_N"/>
    <property type="match status" value="1"/>
</dbReference>
<evidence type="ECO:0000313" key="6">
    <source>
        <dbReference type="EMBL" id="EDP21102.1"/>
    </source>
</evidence>
<keyword evidence="3" id="KW-0804">Transcription</keyword>
<evidence type="ECO:0000259" key="5">
    <source>
        <dbReference type="PROSITE" id="PS50977"/>
    </source>
</evidence>
<reference evidence="6 7" key="2">
    <citation type="submission" date="2007-09" db="EMBL/GenBank/DDBJ databases">
        <authorList>
            <person name="Fulton L."/>
            <person name="Clifton S."/>
            <person name="Fulton B."/>
            <person name="Xu J."/>
            <person name="Minx P."/>
            <person name="Pepin K.H."/>
            <person name="Johnson M."/>
            <person name="Thiruvilangam P."/>
            <person name="Bhonagiri V."/>
            <person name="Nash W.E."/>
            <person name="Mardis E.R."/>
            <person name="Wilson R.K."/>
        </authorList>
    </citation>
    <scope>NUCLEOTIDE SEQUENCE [LARGE SCALE GENOMIC DNA]</scope>
    <source>
        <strain evidence="6 7">M21/2</strain>
    </source>
</reference>
<dbReference type="EMBL" id="ABED02000028">
    <property type="protein sequence ID" value="EDP21102.1"/>
    <property type="molecule type" value="Genomic_DNA"/>
</dbReference>
<keyword evidence="1" id="KW-0805">Transcription regulation</keyword>
<dbReference type="InterPro" id="IPR001647">
    <property type="entry name" value="HTH_TetR"/>
</dbReference>
<dbReference type="InterPro" id="IPR009057">
    <property type="entry name" value="Homeodomain-like_sf"/>
</dbReference>
<dbReference type="GO" id="GO:0003700">
    <property type="term" value="F:DNA-binding transcription factor activity"/>
    <property type="evidence" value="ECO:0007669"/>
    <property type="project" value="TreeGrafter"/>
</dbReference>
<dbReference type="GO" id="GO:0000976">
    <property type="term" value="F:transcription cis-regulatory region binding"/>
    <property type="evidence" value="ECO:0007669"/>
    <property type="project" value="TreeGrafter"/>
</dbReference>
<dbReference type="InterPro" id="IPR050109">
    <property type="entry name" value="HTH-type_TetR-like_transc_reg"/>
</dbReference>
<dbReference type="PANTHER" id="PTHR30055:SF234">
    <property type="entry name" value="HTH-TYPE TRANSCRIPTIONAL REGULATOR BETI"/>
    <property type="match status" value="1"/>
</dbReference>
<evidence type="ECO:0000256" key="2">
    <source>
        <dbReference type="ARBA" id="ARBA00023125"/>
    </source>
</evidence>
<name>A8SE46_9FIRM</name>
<comment type="caution">
    <text evidence="6">The sequence shown here is derived from an EMBL/GenBank/DDBJ whole genome shotgun (WGS) entry which is preliminary data.</text>
</comment>
<dbReference type="PROSITE" id="PS50977">
    <property type="entry name" value="HTH_TETR_2"/>
    <property type="match status" value="1"/>
</dbReference>
<dbReference type="PRINTS" id="PR00455">
    <property type="entry name" value="HTHTETR"/>
</dbReference>
<dbReference type="AlphaFoldDB" id="A8SE46"/>
<feature type="DNA-binding region" description="H-T-H motif" evidence="4">
    <location>
        <begin position="34"/>
        <end position="53"/>
    </location>
</feature>